<dbReference type="InterPro" id="IPR013830">
    <property type="entry name" value="SGNH_hydro"/>
</dbReference>
<protein>
    <submittedName>
        <fullName evidence="2">SGNH hydrolase</fullName>
    </submittedName>
</protein>
<accession>A0A1Y2CAJ1</accession>
<reference evidence="2 3" key="1">
    <citation type="submission" date="2016-07" db="EMBL/GenBank/DDBJ databases">
        <title>Pervasive Adenine N6-methylation of Active Genes in Fungi.</title>
        <authorList>
            <consortium name="DOE Joint Genome Institute"/>
            <person name="Mondo S.J."/>
            <person name="Dannebaum R.O."/>
            <person name="Kuo R.C."/>
            <person name="Labutti K."/>
            <person name="Haridas S."/>
            <person name="Kuo A."/>
            <person name="Salamov A."/>
            <person name="Ahrendt S.R."/>
            <person name="Lipzen A."/>
            <person name="Sullivan W."/>
            <person name="Andreopoulos W.B."/>
            <person name="Clum A."/>
            <person name="Lindquist E."/>
            <person name="Daum C."/>
            <person name="Ramamoorthy G.K."/>
            <person name="Gryganskyi A."/>
            <person name="Culley D."/>
            <person name="Magnuson J.K."/>
            <person name="James T.Y."/>
            <person name="O'Malley M.A."/>
            <person name="Stajich J.E."/>
            <person name="Spatafora J.W."/>
            <person name="Visel A."/>
            <person name="Grigoriev I.V."/>
        </authorList>
    </citation>
    <scope>NUCLEOTIDE SEQUENCE [LARGE SCALE GENOMIC DNA]</scope>
    <source>
        <strain evidence="2 3">JEL800</strain>
    </source>
</reference>
<keyword evidence="3" id="KW-1185">Reference proteome</keyword>
<dbReference type="Proteomes" id="UP000193642">
    <property type="component" value="Unassembled WGS sequence"/>
</dbReference>
<organism evidence="2 3">
    <name type="scientific">Rhizoclosmatium globosum</name>
    <dbReference type="NCBI Taxonomy" id="329046"/>
    <lineage>
        <taxon>Eukaryota</taxon>
        <taxon>Fungi</taxon>
        <taxon>Fungi incertae sedis</taxon>
        <taxon>Chytridiomycota</taxon>
        <taxon>Chytridiomycota incertae sedis</taxon>
        <taxon>Chytridiomycetes</taxon>
        <taxon>Chytridiales</taxon>
        <taxon>Chytriomycetaceae</taxon>
        <taxon>Rhizoclosmatium</taxon>
    </lineage>
</organism>
<dbReference type="STRING" id="329046.A0A1Y2CAJ1"/>
<evidence type="ECO:0000313" key="2">
    <source>
        <dbReference type="EMBL" id="ORY44049.1"/>
    </source>
</evidence>
<evidence type="ECO:0000259" key="1">
    <source>
        <dbReference type="Pfam" id="PF13472"/>
    </source>
</evidence>
<name>A0A1Y2CAJ1_9FUNG</name>
<dbReference type="PANTHER" id="PTHR14209:SF19">
    <property type="entry name" value="ISOAMYL ACETATE-HYDROLYZING ESTERASE 1 HOMOLOG"/>
    <property type="match status" value="1"/>
</dbReference>
<gene>
    <name evidence="2" type="ORF">BCR33DRAFT_785298</name>
</gene>
<sequence>MSRISLTLTLCLGVVIGGTLLFVVSSTSNSGKKMHSTGPSSLVIRHNQIVLIGDSLTEYGSSEPGGWASLLTAEYSRRATVSNRGYASYNSWWLKFAIEPLLRDVGNVNRIKLVTLMLGSNDYVNERYPKHVPLDMYIENMKEIIQTILRAAPHAKLLVMTPPPMKIRIAWDGEQSPSNPLVFVTIEDAKRYRDACLSLVESLKKDLESRLDVLDTWNLFIKDKKYENPSYDPSELSHLFKDNRHFNAEGNRVLFDGVVAKTASQWPELSATKMETVLPLDWQNAPSALSGDVDGAKKWVLKNAEEL</sequence>
<dbReference type="Gene3D" id="3.40.50.1110">
    <property type="entry name" value="SGNH hydrolase"/>
    <property type="match status" value="1"/>
</dbReference>
<feature type="domain" description="SGNH hydrolase-type esterase" evidence="1">
    <location>
        <begin position="51"/>
        <end position="252"/>
    </location>
</feature>
<dbReference type="PANTHER" id="PTHR14209">
    <property type="entry name" value="ISOAMYL ACETATE-HYDROLYZING ESTERASE 1"/>
    <property type="match status" value="1"/>
</dbReference>
<proteinExistence type="predicted"/>
<comment type="caution">
    <text evidence="2">The sequence shown here is derived from an EMBL/GenBank/DDBJ whole genome shotgun (WGS) entry which is preliminary data.</text>
</comment>
<dbReference type="SUPFAM" id="SSF52266">
    <property type="entry name" value="SGNH hydrolase"/>
    <property type="match status" value="1"/>
</dbReference>
<dbReference type="EMBL" id="MCGO01000023">
    <property type="protein sequence ID" value="ORY44049.1"/>
    <property type="molecule type" value="Genomic_DNA"/>
</dbReference>
<dbReference type="OrthoDB" id="671439at2759"/>
<evidence type="ECO:0000313" key="3">
    <source>
        <dbReference type="Proteomes" id="UP000193642"/>
    </source>
</evidence>
<dbReference type="GO" id="GO:0016787">
    <property type="term" value="F:hydrolase activity"/>
    <property type="evidence" value="ECO:0007669"/>
    <property type="project" value="UniProtKB-KW"/>
</dbReference>
<dbReference type="InterPro" id="IPR045136">
    <property type="entry name" value="Iah1-like"/>
</dbReference>
<keyword evidence="2" id="KW-0378">Hydrolase</keyword>
<dbReference type="Pfam" id="PF13472">
    <property type="entry name" value="Lipase_GDSL_2"/>
    <property type="match status" value="1"/>
</dbReference>
<dbReference type="AlphaFoldDB" id="A0A1Y2CAJ1"/>
<dbReference type="InterPro" id="IPR036514">
    <property type="entry name" value="SGNH_hydro_sf"/>
</dbReference>